<evidence type="ECO:0000313" key="6">
    <source>
        <dbReference type="Proteomes" id="UP000838672"/>
    </source>
</evidence>
<keyword evidence="3" id="KW-0804">Transcription</keyword>
<gene>
    <name evidence="5" type="primary">hlyU</name>
    <name evidence="5" type="ORF">VST7929_00533</name>
</gene>
<dbReference type="InterPro" id="IPR001845">
    <property type="entry name" value="HTH_ArsR_DNA-bd_dom"/>
</dbReference>
<evidence type="ECO:0000256" key="1">
    <source>
        <dbReference type="ARBA" id="ARBA00023015"/>
    </source>
</evidence>
<dbReference type="Proteomes" id="UP000838672">
    <property type="component" value="Unassembled WGS sequence"/>
</dbReference>
<dbReference type="Pfam" id="PF01022">
    <property type="entry name" value="HTH_5"/>
    <property type="match status" value="1"/>
</dbReference>
<dbReference type="PROSITE" id="PS50987">
    <property type="entry name" value="HTH_ARSR_2"/>
    <property type="match status" value="1"/>
</dbReference>
<dbReference type="InterPro" id="IPR011991">
    <property type="entry name" value="ArsR-like_HTH"/>
</dbReference>
<dbReference type="SUPFAM" id="SSF46785">
    <property type="entry name" value="Winged helix' DNA-binding domain"/>
    <property type="match status" value="1"/>
</dbReference>
<dbReference type="InterPro" id="IPR051081">
    <property type="entry name" value="HTH_MetalResp_TranReg"/>
</dbReference>
<accession>A0ABN8DTH6</accession>
<comment type="caution">
    <text evidence="5">The sequence shown here is derived from an EMBL/GenBank/DDBJ whole genome shotgun (WGS) entry which is preliminary data.</text>
</comment>
<dbReference type="CDD" id="cd00090">
    <property type="entry name" value="HTH_ARSR"/>
    <property type="match status" value="1"/>
</dbReference>
<dbReference type="PRINTS" id="PR00778">
    <property type="entry name" value="HTHARSR"/>
</dbReference>
<organism evidence="5 6">
    <name type="scientific">Vibrio stylophorae</name>
    <dbReference type="NCBI Taxonomy" id="659351"/>
    <lineage>
        <taxon>Bacteria</taxon>
        <taxon>Pseudomonadati</taxon>
        <taxon>Pseudomonadota</taxon>
        <taxon>Gammaproteobacteria</taxon>
        <taxon>Vibrionales</taxon>
        <taxon>Vibrionaceae</taxon>
        <taxon>Vibrio</taxon>
    </lineage>
</organism>
<dbReference type="InterPro" id="IPR036388">
    <property type="entry name" value="WH-like_DNA-bd_sf"/>
</dbReference>
<evidence type="ECO:0000256" key="3">
    <source>
        <dbReference type="ARBA" id="ARBA00023163"/>
    </source>
</evidence>
<dbReference type="EMBL" id="CAKLDI010000001">
    <property type="protein sequence ID" value="CAH0532692.1"/>
    <property type="molecule type" value="Genomic_DNA"/>
</dbReference>
<dbReference type="PANTHER" id="PTHR33154:SF28">
    <property type="entry name" value="HTH-TYPE TRANSCRIPTIONAL REGULATOR YGAV-RELATED"/>
    <property type="match status" value="1"/>
</dbReference>
<dbReference type="NCBIfam" id="NF033788">
    <property type="entry name" value="HTH_metalloreg"/>
    <property type="match status" value="1"/>
</dbReference>
<dbReference type="Gene3D" id="1.10.10.10">
    <property type="entry name" value="Winged helix-like DNA-binding domain superfamily/Winged helix DNA-binding domain"/>
    <property type="match status" value="1"/>
</dbReference>
<evidence type="ECO:0000256" key="2">
    <source>
        <dbReference type="ARBA" id="ARBA00023125"/>
    </source>
</evidence>
<feature type="domain" description="HTH arsR-type" evidence="4">
    <location>
        <begin position="5"/>
        <end position="102"/>
    </location>
</feature>
<proteinExistence type="predicted"/>
<dbReference type="InterPro" id="IPR036390">
    <property type="entry name" value="WH_DNA-bd_sf"/>
</dbReference>
<evidence type="ECO:0000313" key="5">
    <source>
        <dbReference type="EMBL" id="CAH0532692.1"/>
    </source>
</evidence>
<sequence>MSFDLEKMAARAPAAVTLLKAMANERRLFILCYLHQHQEATVNTLVEALGMSQSALSQHLAWLRRDGLVQTRKVGLQVYYRLNSEVAMSVMGVLHQHFCALDADDTSLAE</sequence>
<keyword evidence="1" id="KW-0805">Transcription regulation</keyword>
<keyword evidence="2" id="KW-0238">DNA-binding</keyword>
<dbReference type="SMART" id="SM00418">
    <property type="entry name" value="HTH_ARSR"/>
    <property type="match status" value="1"/>
</dbReference>
<evidence type="ECO:0000259" key="4">
    <source>
        <dbReference type="PROSITE" id="PS50987"/>
    </source>
</evidence>
<keyword evidence="6" id="KW-1185">Reference proteome</keyword>
<reference evidence="5" key="1">
    <citation type="submission" date="2021-11" db="EMBL/GenBank/DDBJ databases">
        <authorList>
            <person name="Rodrigo-Torres L."/>
            <person name="Arahal R. D."/>
            <person name="Lucena T."/>
        </authorList>
    </citation>
    <scope>NUCLEOTIDE SEQUENCE</scope>
    <source>
        <strain evidence="5">CECT 7929</strain>
    </source>
</reference>
<dbReference type="PANTHER" id="PTHR33154">
    <property type="entry name" value="TRANSCRIPTIONAL REGULATOR, ARSR FAMILY"/>
    <property type="match status" value="1"/>
</dbReference>
<name>A0ABN8DTH6_9VIBR</name>
<protein>
    <submittedName>
        <fullName evidence="5">Transcriptional activator HlyU</fullName>
    </submittedName>
</protein>